<proteinExistence type="predicted"/>
<organism evidence="2">
    <name type="scientific">marine metagenome</name>
    <dbReference type="NCBI Taxonomy" id="408172"/>
    <lineage>
        <taxon>unclassified sequences</taxon>
        <taxon>metagenomes</taxon>
        <taxon>ecological metagenomes</taxon>
    </lineage>
</organism>
<name>A0A382FLJ0_9ZZZZ</name>
<reference evidence="2" key="1">
    <citation type="submission" date="2018-05" db="EMBL/GenBank/DDBJ databases">
        <authorList>
            <person name="Lanie J.A."/>
            <person name="Ng W.-L."/>
            <person name="Kazmierczak K.M."/>
            <person name="Andrzejewski T.M."/>
            <person name="Davidsen T.M."/>
            <person name="Wayne K.J."/>
            <person name="Tettelin H."/>
            <person name="Glass J.I."/>
            <person name="Rusch D."/>
            <person name="Podicherti R."/>
            <person name="Tsui H.-C.T."/>
            <person name="Winkler M.E."/>
        </authorList>
    </citation>
    <scope>NUCLEOTIDE SEQUENCE</scope>
</reference>
<dbReference type="EMBL" id="UINC01050480">
    <property type="protein sequence ID" value="SVB63485.1"/>
    <property type="molecule type" value="Genomic_DNA"/>
</dbReference>
<dbReference type="AlphaFoldDB" id="A0A382FLJ0"/>
<keyword evidence="1" id="KW-0812">Transmembrane</keyword>
<keyword evidence="1" id="KW-0472">Membrane</keyword>
<keyword evidence="1" id="KW-1133">Transmembrane helix</keyword>
<evidence type="ECO:0000313" key="2">
    <source>
        <dbReference type="EMBL" id="SVB63485.1"/>
    </source>
</evidence>
<sequence>MTVNNYRSRSYLKQVAAMIAAGRSFYDQIQRFKLTEIELSIIIISATILLVIFS</sequence>
<feature type="transmembrane region" description="Helical" evidence="1">
    <location>
        <begin position="34"/>
        <end position="53"/>
    </location>
</feature>
<protein>
    <submittedName>
        <fullName evidence="2">Uncharacterized protein</fullName>
    </submittedName>
</protein>
<gene>
    <name evidence="2" type="ORF">METZ01_LOCUS216339</name>
</gene>
<accession>A0A382FLJ0</accession>
<evidence type="ECO:0000256" key="1">
    <source>
        <dbReference type="SAM" id="Phobius"/>
    </source>
</evidence>